<dbReference type="Gene3D" id="2.40.50.120">
    <property type="match status" value="1"/>
</dbReference>
<dbReference type="InterPro" id="IPR008993">
    <property type="entry name" value="TIMP-like_OB-fold"/>
</dbReference>
<comment type="caution">
    <text evidence="1">The sequence shown here is derived from an EMBL/GenBank/DDBJ whole genome shotgun (WGS) entry which is preliminary data.</text>
</comment>
<dbReference type="SUPFAM" id="SSF50242">
    <property type="entry name" value="TIMP-like"/>
    <property type="match status" value="1"/>
</dbReference>
<reference evidence="1" key="1">
    <citation type="submission" date="2020-09" db="EMBL/GenBank/DDBJ databases">
        <authorList>
            <person name="Kikuchi T."/>
        </authorList>
    </citation>
    <scope>NUCLEOTIDE SEQUENCE</scope>
    <source>
        <strain evidence="1">SH1</strain>
    </source>
</reference>
<organism evidence="1 2">
    <name type="scientific">Bursaphelenchus okinawaensis</name>
    <dbReference type="NCBI Taxonomy" id="465554"/>
    <lineage>
        <taxon>Eukaryota</taxon>
        <taxon>Metazoa</taxon>
        <taxon>Ecdysozoa</taxon>
        <taxon>Nematoda</taxon>
        <taxon>Chromadorea</taxon>
        <taxon>Rhabditida</taxon>
        <taxon>Tylenchina</taxon>
        <taxon>Tylenchomorpha</taxon>
        <taxon>Aphelenchoidea</taxon>
        <taxon>Aphelenchoididae</taxon>
        <taxon>Bursaphelenchus</taxon>
    </lineage>
</organism>
<accession>A0A811LC61</accession>
<evidence type="ECO:0000313" key="2">
    <source>
        <dbReference type="Proteomes" id="UP000614601"/>
    </source>
</evidence>
<dbReference type="Proteomes" id="UP000783686">
    <property type="component" value="Unassembled WGS sequence"/>
</dbReference>
<keyword evidence="2" id="KW-1185">Reference proteome</keyword>
<dbReference type="EMBL" id="CAJFCW020000005">
    <property type="protein sequence ID" value="CAG9120249.1"/>
    <property type="molecule type" value="Genomic_DNA"/>
</dbReference>
<sequence length="133" mass="15166">MTLDNVMEWCNWASHIKIVDVKRGNTIGDPLEYTVKHLEEFKSSKSPLPEKIQTMSRAVLCGVPHLEVDEEYFVGGFKDNGILTLDKCAQPYIEMYNGTGIGKAPPRWASINEKNLKRLRNMKDTILAKKKEL</sequence>
<evidence type="ECO:0000313" key="1">
    <source>
        <dbReference type="EMBL" id="CAD5224839.1"/>
    </source>
</evidence>
<protein>
    <submittedName>
        <fullName evidence="1">Uncharacterized protein</fullName>
    </submittedName>
</protein>
<proteinExistence type="predicted"/>
<gene>
    <name evidence="1" type="ORF">BOKJ2_LOCUS11279</name>
</gene>
<dbReference type="Proteomes" id="UP000614601">
    <property type="component" value="Unassembled WGS sequence"/>
</dbReference>
<dbReference type="EMBL" id="CAJFDH010000005">
    <property type="protein sequence ID" value="CAD5224839.1"/>
    <property type="molecule type" value="Genomic_DNA"/>
</dbReference>
<dbReference type="AlphaFoldDB" id="A0A811LC61"/>
<dbReference type="OrthoDB" id="5826152at2759"/>
<name>A0A811LC61_9BILA</name>